<reference evidence="1 2" key="1">
    <citation type="submission" date="2020-04" db="EMBL/GenBank/DDBJ databases">
        <authorList>
            <person name="De Canck E."/>
        </authorList>
    </citation>
    <scope>NUCLEOTIDE SEQUENCE [LARGE SCALE GENOMIC DNA]</scope>
    <source>
        <strain evidence="1 2">LMG 3441</strain>
    </source>
</reference>
<accession>A0A6S7AAR4</accession>
<dbReference type="EMBL" id="CADIJQ010000007">
    <property type="protein sequence ID" value="CAB3722710.1"/>
    <property type="molecule type" value="Genomic_DNA"/>
</dbReference>
<dbReference type="Proteomes" id="UP000494269">
    <property type="component" value="Unassembled WGS sequence"/>
</dbReference>
<dbReference type="AlphaFoldDB" id="A0A6S7AAR4"/>
<name>A0A6S7AAR4_9BURK</name>
<evidence type="ECO:0000313" key="2">
    <source>
        <dbReference type="Proteomes" id="UP000494269"/>
    </source>
</evidence>
<evidence type="ECO:0000313" key="1">
    <source>
        <dbReference type="EMBL" id="CAB3722710.1"/>
    </source>
</evidence>
<protein>
    <submittedName>
        <fullName evidence="1">Uncharacterized protein</fullName>
    </submittedName>
</protein>
<organism evidence="1 2">
    <name type="scientific">Achromobacter kerstersii</name>
    <dbReference type="NCBI Taxonomy" id="1353890"/>
    <lineage>
        <taxon>Bacteria</taxon>
        <taxon>Pseudomonadati</taxon>
        <taxon>Pseudomonadota</taxon>
        <taxon>Betaproteobacteria</taxon>
        <taxon>Burkholderiales</taxon>
        <taxon>Alcaligenaceae</taxon>
        <taxon>Achromobacter</taxon>
    </lineage>
</organism>
<sequence length="91" mass="10272">MAKSPTAYPTAAAFEFPSTARAARHAARTWFETAPTLTPAQFRDQQFRDHCKDKPDSALERRIRRAAFRQAFAEAMGHIVVEEARFHALPA</sequence>
<keyword evidence="2" id="KW-1185">Reference proteome</keyword>
<gene>
    <name evidence="1" type="ORF">LMG3441_03952</name>
</gene>
<proteinExistence type="predicted"/>